<evidence type="ECO:0000259" key="7">
    <source>
        <dbReference type="Pfam" id="PF00296"/>
    </source>
</evidence>
<dbReference type="NCBIfam" id="TIGR03860">
    <property type="entry name" value="FMN_nitrolo"/>
    <property type="match status" value="1"/>
</dbReference>
<dbReference type="FunFam" id="3.20.20.30:FF:000008">
    <property type="entry name" value="Xenobiotic compound monooxygenase A subunit"/>
    <property type="match status" value="1"/>
</dbReference>
<dbReference type="Pfam" id="PF00296">
    <property type="entry name" value="Bac_luciferase"/>
    <property type="match status" value="1"/>
</dbReference>
<feature type="binding site" evidence="6">
    <location>
        <position position="230"/>
    </location>
    <ligand>
        <name>FMN</name>
        <dbReference type="ChEBI" id="CHEBI:58210"/>
    </ligand>
</feature>
<dbReference type="RefSeq" id="WP_113568449.1">
    <property type="nucleotide sequence ID" value="NZ_CP083371.1"/>
</dbReference>
<feature type="binding site" evidence="6">
    <location>
        <position position="158"/>
    </location>
    <ligand>
        <name>FMN</name>
        <dbReference type="ChEBI" id="CHEBI:58210"/>
    </ligand>
</feature>
<gene>
    <name evidence="8" type="ORF">GFB56_10975</name>
</gene>
<dbReference type="InterPro" id="IPR051260">
    <property type="entry name" value="Diverse_substr_monoxygenases"/>
</dbReference>
<evidence type="ECO:0000256" key="5">
    <source>
        <dbReference type="ARBA" id="ARBA00033748"/>
    </source>
</evidence>
<comment type="caution">
    <text evidence="8">The sequence shown here is derived from an EMBL/GenBank/DDBJ whole genome shotgun (WGS) entry which is preliminary data.</text>
</comment>
<evidence type="ECO:0000313" key="9">
    <source>
        <dbReference type="Proteomes" id="UP000744980"/>
    </source>
</evidence>
<evidence type="ECO:0000256" key="2">
    <source>
        <dbReference type="ARBA" id="ARBA00022643"/>
    </source>
</evidence>
<evidence type="ECO:0000256" key="3">
    <source>
        <dbReference type="ARBA" id="ARBA00023002"/>
    </source>
</evidence>
<dbReference type="Gene3D" id="3.20.20.30">
    <property type="entry name" value="Luciferase-like domain"/>
    <property type="match status" value="1"/>
</dbReference>
<dbReference type="InterPro" id="IPR016215">
    <property type="entry name" value="NTA_MOA"/>
</dbReference>
<evidence type="ECO:0000256" key="4">
    <source>
        <dbReference type="ARBA" id="ARBA00023033"/>
    </source>
</evidence>
<keyword evidence="4 8" id="KW-0503">Monooxygenase</keyword>
<dbReference type="AlphaFoldDB" id="A0AAW4FJA5"/>
<sequence length="465" mass="51542">MSREIRLNAFDMNCVGHQSPGLWTHPRDQSSRYKDLDYWVHLATTLERGKFDGLFIADVLGVYDVLNGNVEAALRHSAQVPVNDPLQLVPTMAHATQHLGFGLTASLSFEHPYTFARRISTLDHLTKGRVGWNIVTSYLNSGALNIGQAQQTRHDDRYDIAEEYLEVCYKLWEGSWEDDAVVRDRIGGIFTDPDKVHAINHQGRHFTVPGVHLSEPSPQRTPVLYQAGASSRGKDFAGTHAECVFVAAPSKTVLKRYVANVREAAERAGRNPRDLLTFNLQTVILGETDADAKRKFDEYRSHVSYEGALALISGWTGIDFGQFAPDEPLRHRYTNAVQSAVETFTTIDPDKVWTVREMADWVGIGGFGPVFVGSPQTVADLLQEWVEDTDVDGFNLAYAVTPETFEDAVDLLVPELQKRGVYKTSYREGTLREKLFGAGPRLAAPHPGAGYRELAGNAQAIAASA</sequence>
<dbReference type="InterPro" id="IPR036661">
    <property type="entry name" value="Luciferase-like_sf"/>
</dbReference>
<dbReference type="PANTHER" id="PTHR30011">
    <property type="entry name" value="ALKANESULFONATE MONOOXYGENASE-RELATED"/>
    <property type="match status" value="1"/>
</dbReference>
<keyword evidence="2 6" id="KW-0288">FMN</keyword>
<comment type="similarity">
    <text evidence="5">Belongs to the NtaA/SnaA/DszA monooxygenase family.</text>
</comment>
<reference evidence="8 9" key="1">
    <citation type="submission" date="2020-01" db="EMBL/GenBank/DDBJ databases">
        <title>Draft genome assembly of Ensifer adhaerens T173.</title>
        <authorList>
            <person name="Craig J.E."/>
            <person name="Stinchcombe J.R."/>
        </authorList>
    </citation>
    <scope>NUCLEOTIDE SEQUENCE [LARGE SCALE GENOMIC DNA]</scope>
    <source>
        <strain evidence="8 9">T173</strain>
    </source>
</reference>
<keyword evidence="3 8" id="KW-0560">Oxidoreductase</keyword>
<organism evidence="8 9">
    <name type="scientific">Ensifer canadensis</name>
    <dbReference type="NCBI Taxonomy" id="555315"/>
    <lineage>
        <taxon>Bacteria</taxon>
        <taxon>Pseudomonadati</taxon>
        <taxon>Pseudomonadota</taxon>
        <taxon>Alphaproteobacteria</taxon>
        <taxon>Hyphomicrobiales</taxon>
        <taxon>Rhizobiaceae</taxon>
        <taxon>Sinorhizobium/Ensifer group</taxon>
        <taxon>Ensifer</taxon>
    </lineage>
</organism>
<dbReference type="SUPFAM" id="SSF51679">
    <property type="entry name" value="Bacterial luciferase-like"/>
    <property type="match status" value="1"/>
</dbReference>
<proteinExistence type="inferred from homology"/>
<evidence type="ECO:0000256" key="6">
    <source>
        <dbReference type="PIRSR" id="PIRSR000337-1"/>
    </source>
</evidence>
<dbReference type="PIRSF" id="PIRSF000337">
    <property type="entry name" value="NTA_MOA"/>
    <property type="match status" value="1"/>
</dbReference>
<dbReference type="EC" id="1.14.-.-" evidence="8"/>
<accession>A0AAW4FJA5</accession>
<evidence type="ECO:0000313" key="8">
    <source>
        <dbReference type="EMBL" id="MBM3091339.1"/>
    </source>
</evidence>
<name>A0AAW4FJA5_9HYPH</name>
<keyword evidence="9" id="KW-1185">Reference proteome</keyword>
<feature type="binding site" evidence="6">
    <location>
        <position position="154"/>
    </location>
    <ligand>
        <name>FMN</name>
        <dbReference type="ChEBI" id="CHEBI:58210"/>
    </ligand>
</feature>
<dbReference type="Proteomes" id="UP000744980">
    <property type="component" value="Unassembled WGS sequence"/>
</dbReference>
<dbReference type="GO" id="GO:0016705">
    <property type="term" value="F:oxidoreductase activity, acting on paired donors, with incorporation or reduction of molecular oxygen"/>
    <property type="evidence" value="ECO:0007669"/>
    <property type="project" value="InterPro"/>
</dbReference>
<dbReference type="InterPro" id="IPR011251">
    <property type="entry name" value="Luciferase-like_dom"/>
</dbReference>
<feature type="domain" description="Luciferase-like" evidence="7">
    <location>
        <begin position="27"/>
        <end position="387"/>
    </location>
</feature>
<dbReference type="GO" id="GO:0004497">
    <property type="term" value="F:monooxygenase activity"/>
    <property type="evidence" value="ECO:0007669"/>
    <property type="project" value="UniProtKB-KW"/>
</dbReference>
<dbReference type="EMBL" id="WXFA01000005">
    <property type="protein sequence ID" value="MBM3091339.1"/>
    <property type="molecule type" value="Genomic_DNA"/>
</dbReference>
<protein>
    <submittedName>
        <fullName evidence="8">NtaA/DmoA family FMN-dependent monooxygenase</fullName>
        <ecNumber evidence="8">1.14.-.-</ecNumber>
    </submittedName>
</protein>
<evidence type="ECO:0000256" key="1">
    <source>
        <dbReference type="ARBA" id="ARBA00022630"/>
    </source>
</evidence>
<dbReference type="PANTHER" id="PTHR30011:SF16">
    <property type="entry name" value="C2H2 FINGER DOMAIN TRANSCRIPTION FACTOR (EUROFUNG)-RELATED"/>
    <property type="match status" value="1"/>
</dbReference>
<feature type="binding site" evidence="6">
    <location>
        <position position="104"/>
    </location>
    <ligand>
        <name>FMN</name>
        <dbReference type="ChEBI" id="CHEBI:58210"/>
    </ligand>
</feature>
<feature type="binding site" evidence="6">
    <location>
        <position position="58"/>
    </location>
    <ligand>
        <name>FMN</name>
        <dbReference type="ChEBI" id="CHEBI:58210"/>
    </ligand>
</feature>
<keyword evidence="1 6" id="KW-0285">Flavoprotein</keyword>